<feature type="compositionally biased region" description="Polar residues" evidence="1">
    <location>
        <begin position="256"/>
        <end position="273"/>
    </location>
</feature>
<feature type="region of interest" description="Disordered" evidence="1">
    <location>
        <begin position="451"/>
        <end position="478"/>
    </location>
</feature>
<gene>
    <name evidence="2" type="ORF">B0A55_02292</name>
</gene>
<evidence type="ECO:0000313" key="2">
    <source>
        <dbReference type="EMBL" id="TKA82532.1"/>
    </source>
</evidence>
<reference evidence="2 3" key="1">
    <citation type="submission" date="2017-03" db="EMBL/GenBank/DDBJ databases">
        <title>Genomes of endolithic fungi from Antarctica.</title>
        <authorList>
            <person name="Coleine C."/>
            <person name="Masonjones S."/>
            <person name="Stajich J.E."/>
        </authorList>
    </citation>
    <scope>NUCLEOTIDE SEQUENCE [LARGE SCALE GENOMIC DNA]</scope>
    <source>
        <strain evidence="2 3">CCFEE 5184</strain>
    </source>
</reference>
<feature type="region of interest" description="Disordered" evidence="1">
    <location>
        <begin position="174"/>
        <end position="214"/>
    </location>
</feature>
<sequence length="510" mass="56191">MALHTLFIKLQKTRWSPEYCTVLHLLFTMFNFTGSKQSKRADVANVFRHLFENDLTTTHPNGMTDDQISDYYQSRNCAGRSKNFEAVEATPPSDEQAARVSRLLPLLTTAMNELGLMKTVHKQDGTSTLMSAPALAPGKEARDEVETDVAGVENASEGVVDDGHRDPAQSQVQFSHALRRSKRKQVWDGQPELDVSKKSKMSTVDTSGDDEHADDNQQLASATFRQKPAQDGIAVNRATSRGLDAPASAISVTNDAGGATQSAVQTEANSSAAAEQPEPVMPMVYFREFCNPTGYAASVVSVDPGSETYKIGGKVYSGTFDIVGTSEDLMVCNMSACPRCKDLYVPPTVWDNEEGLAHEARRVEGFPFVHTADCFRLHMRYWYFGPHAAWPYKIGYPPRMWRTKVAFKLRGAQEGEVVKDVMMCDADHCPECMKVASGEIVLPPMQAHGQRRGAWQDRPIHDDNERADHSAMHSEPAASRMTGLKLDGLTGAVARHIKDTGPVTFTMQVD</sequence>
<evidence type="ECO:0000313" key="3">
    <source>
        <dbReference type="Proteomes" id="UP000309340"/>
    </source>
</evidence>
<feature type="compositionally biased region" description="Basic and acidic residues" evidence="1">
    <location>
        <begin position="454"/>
        <end position="472"/>
    </location>
</feature>
<organism evidence="2 3">
    <name type="scientific">Friedmanniomyces simplex</name>
    <dbReference type="NCBI Taxonomy" id="329884"/>
    <lineage>
        <taxon>Eukaryota</taxon>
        <taxon>Fungi</taxon>
        <taxon>Dikarya</taxon>
        <taxon>Ascomycota</taxon>
        <taxon>Pezizomycotina</taxon>
        <taxon>Dothideomycetes</taxon>
        <taxon>Dothideomycetidae</taxon>
        <taxon>Mycosphaerellales</taxon>
        <taxon>Teratosphaeriaceae</taxon>
        <taxon>Friedmanniomyces</taxon>
    </lineage>
</organism>
<dbReference type="Proteomes" id="UP000309340">
    <property type="component" value="Unassembled WGS sequence"/>
</dbReference>
<comment type="caution">
    <text evidence="2">The sequence shown here is derived from an EMBL/GenBank/DDBJ whole genome shotgun (WGS) entry which is preliminary data.</text>
</comment>
<name>A0A4U0XX56_9PEZI</name>
<feature type="region of interest" description="Disordered" evidence="1">
    <location>
        <begin position="256"/>
        <end position="275"/>
    </location>
</feature>
<accession>A0A4U0XX56</accession>
<dbReference type="EMBL" id="NAJQ01000032">
    <property type="protein sequence ID" value="TKA82532.1"/>
    <property type="molecule type" value="Genomic_DNA"/>
</dbReference>
<protein>
    <submittedName>
        <fullName evidence="2">Uncharacterized protein</fullName>
    </submittedName>
</protein>
<proteinExistence type="predicted"/>
<keyword evidence="3" id="KW-1185">Reference proteome</keyword>
<evidence type="ECO:0000256" key="1">
    <source>
        <dbReference type="SAM" id="MobiDB-lite"/>
    </source>
</evidence>
<dbReference type="AlphaFoldDB" id="A0A4U0XX56"/>
<dbReference type="OrthoDB" id="3908496at2759"/>